<name>A0A0C3Q5B2_9AGAM</name>
<evidence type="ECO:0000313" key="1">
    <source>
        <dbReference type="EMBL" id="KIO18716.1"/>
    </source>
</evidence>
<dbReference type="HOGENOM" id="CLU_026179_0_0_1"/>
<dbReference type="AlphaFoldDB" id="A0A0C3Q5B2"/>
<dbReference type="EMBL" id="KN823266">
    <property type="protein sequence ID" value="KIO18716.1"/>
    <property type="molecule type" value="Genomic_DNA"/>
</dbReference>
<sequence>MEALCIRAIRLQLWDSHSSRVPRRPSRCIPRPENSVTWLSICYSRWLVVQLNGGVLEFWDLEDGLGVSPRVCFGGVNGIINGGKMVYNFDGKRTLVISTRSDLAYALKLHLPLPGIPASDPRIQLVRSWAGYSELLDATHPLWAFARTSTGQIATVLHSLSDRSVSLVGIEDDELDQCNLSGAVQIGQQSIAIARTHSLDIYDMDSVFYAFNSSRSDGTPAIKPSQSLEYPRAWTGSGLTFISNRPSWSRLKTPRRDEIYLSFTEDDLRTSIGLVAYKEDEGDIYQFEQPYHLLGAENQWTTAFRWGELARRMVYVVGRPRQVFLHGTVITSDPSALQHDRPKINRTVHKWTIPHGERDFFRYLAFDEPTGVSAIAMASGNVWVTDPNPSAVEASSPSPQKKLICSDPPWPSTHPVPWARRTAKGQNRIEVLQDIRGWSSSVEQVFPGKNRPNCFGGATWFLNEVLHIQGSAEVFLFATSRSLPYPHTELVRLGNRVLVIRRHQGKGVHEAWLLDADSTAESVKAHLHADGTIDQLTKTKLAVDELPARRYAAWRHRVEPIEGLHL</sequence>
<gene>
    <name evidence="1" type="ORF">M407DRAFT_31624</name>
</gene>
<evidence type="ECO:0000313" key="2">
    <source>
        <dbReference type="Proteomes" id="UP000054248"/>
    </source>
</evidence>
<organism evidence="1 2">
    <name type="scientific">Tulasnella calospora MUT 4182</name>
    <dbReference type="NCBI Taxonomy" id="1051891"/>
    <lineage>
        <taxon>Eukaryota</taxon>
        <taxon>Fungi</taxon>
        <taxon>Dikarya</taxon>
        <taxon>Basidiomycota</taxon>
        <taxon>Agaricomycotina</taxon>
        <taxon>Agaricomycetes</taxon>
        <taxon>Cantharellales</taxon>
        <taxon>Tulasnellaceae</taxon>
        <taxon>Tulasnella</taxon>
    </lineage>
</organism>
<proteinExistence type="predicted"/>
<dbReference type="Proteomes" id="UP000054248">
    <property type="component" value="Unassembled WGS sequence"/>
</dbReference>
<reference evidence="1 2" key="1">
    <citation type="submission" date="2014-04" db="EMBL/GenBank/DDBJ databases">
        <authorList>
            <consortium name="DOE Joint Genome Institute"/>
            <person name="Kuo A."/>
            <person name="Girlanda M."/>
            <person name="Perotto S."/>
            <person name="Kohler A."/>
            <person name="Nagy L.G."/>
            <person name="Floudas D."/>
            <person name="Copeland A."/>
            <person name="Barry K.W."/>
            <person name="Cichocki N."/>
            <person name="Veneault-Fourrey C."/>
            <person name="LaButti K."/>
            <person name="Lindquist E.A."/>
            <person name="Lipzen A."/>
            <person name="Lundell T."/>
            <person name="Morin E."/>
            <person name="Murat C."/>
            <person name="Sun H."/>
            <person name="Tunlid A."/>
            <person name="Henrissat B."/>
            <person name="Grigoriev I.V."/>
            <person name="Hibbett D.S."/>
            <person name="Martin F."/>
            <person name="Nordberg H.P."/>
            <person name="Cantor M.N."/>
            <person name="Hua S.X."/>
        </authorList>
    </citation>
    <scope>NUCLEOTIDE SEQUENCE [LARGE SCALE GENOMIC DNA]</scope>
    <source>
        <strain evidence="1 2">MUT 4182</strain>
    </source>
</reference>
<reference evidence="2" key="2">
    <citation type="submission" date="2015-01" db="EMBL/GenBank/DDBJ databases">
        <title>Evolutionary Origins and Diversification of the Mycorrhizal Mutualists.</title>
        <authorList>
            <consortium name="DOE Joint Genome Institute"/>
            <consortium name="Mycorrhizal Genomics Consortium"/>
            <person name="Kohler A."/>
            <person name="Kuo A."/>
            <person name="Nagy L.G."/>
            <person name="Floudas D."/>
            <person name="Copeland A."/>
            <person name="Barry K.W."/>
            <person name="Cichocki N."/>
            <person name="Veneault-Fourrey C."/>
            <person name="LaButti K."/>
            <person name="Lindquist E.A."/>
            <person name="Lipzen A."/>
            <person name="Lundell T."/>
            <person name="Morin E."/>
            <person name="Murat C."/>
            <person name="Riley R."/>
            <person name="Ohm R."/>
            <person name="Sun H."/>
            <person name="Tunlid A."/>
            <person name="Henrissat B."/>
            <person name="Grigoriev I.V."/>
            <person name="Hibbett D.S."/>
            <person name="Martin F."/>
        </authorList>
    </citation>
    <scope>NUCLEOTIDE SEQUENCE [LARGE SCALE GENOMIC DNA]</scope>
    <source>
        <strain evidence="2">MUT 4182</strain>
    </source>
</reference>
<protein>
    <submittedName>
        <fullName evidence="1">Uncharacterized protein</fullName>
    </submittedName>
</protein>
<accession>A0A0C3Q5B2</accession>
<keyword evidence="2" id="KW-1185">Reference proteome</keyword>
<dbReference type="OrthoDB" id="3249778at2759"/>